<feature type="domain" description="Aminoacyl-tRNA synthetase class II (D/K/N)" evidence="8">
    <location>
        <begin position="365"/>
        <end position="636"/>
    </location>
</feature>
<dbReference type="NCBIfam" id="NF003037">
    <property type="entry name" value="PRK03932.1"/>
    <property type="match status" value="1"/>
</dbReference>
<dbReference type="PANTHER" id="PTHR22594:SF36">
    <property type="entry name" value="ASPARAGINE--TRNA LIGASE, CYTOPLASMIC 2"/>
    <property type="match status" value="1"/>
</dbReference>
<feature type="coiled-coil region" evidence="6">
    <location>
        <begin position="311"/>
        <end position="348"/>
    </location>
</feature>
<protein>
    <recommendedName>
        <fullName evidence="8">Aminoacyl-tRNA synthetase class II (D/K/N) domain-containing protein</fullName>
    </recommendedName>
</protein>
<reference evidence="9" key="1">
    <citation type="submission" date="2013-07" db="EMBL/GenBank/DDBJ databases">
        <title>The genome of Eucalyptus grandis.</title>
        <authorList>
            <person name="Schmutz J."/>
            <person name="Hayes R."/>
            <person name="Myburg A."/>
            <person name="Tuskan G."/>
            <person name="Grattapaglia D."/>
            <person name="Rokhsar D.S."/>
        </authorList>
    </citation>
    <scope>NUCLEOTIDE SEQUENCE</scope>
    <source>
        <tissue evidence="9">Leaf extractions</tissue>
    </source>
</reference>
<dbReference type="SUPFAM" id="SSF55681">
    <property type="entry name" value="Class II aaRS and biotin synthetases"/>
    <property type="match status" value="1"/>
</dbReference>
<dbReference type="FunCoup" id="A0A059AWJ3">
    <property type="interactions" value="383"/>
</dbReference>
<evidence type="ECO:0000256" key="5">
    <source>
        <dbReference type="ARBA" id="ARBA00023146"/>
    </source>
</evidence>
<evidence type="ECO:0000256" key="2">
    <source>
        <dbReference type="ARBA" id="ARBA00022741"/>
    </source>
</evidence>
<keyword evidence="6" id="KW-0175">Coiled coil</keyword>
<dbReference type="OMA" id="REQYEWY"/>
<feature type="compositionally biased region" description="Pro residues" evidence="7">
    <location>
        <begin position="10"/>
        <end position="19"/>
    </location>
</feature>
<dbReference type="OrthoDB" id="1931232at2759"/>
<dbReference type="InterPro" id="IPR004364">
    <property type="entry name" value="Aa-tRNA-synt_II"/>
</dbReference>
<dbReference type="Gramene" id="KCW58001">
    <property type="protein sequence ID" value="KCW58001"/>
    <property type="gene ID" value="EUGRSUZ_H00731"/>
</dbReference>
<dbReference type="AlphaFoldDB" id="A0A059AWJ3"/>
<dbReference type="eggNOG" id="KOG0554">
    <property type="taxonomic scope" value="Eukaryota"/>
</dbReference>
<accession>A0A059AWJ3</accession>
<evidence type="ECO:0000256" key="4">
    <source>
        <dbReference type="ARBA" id="ARBA00022917"/>
    </source>
</evidence>
<dbReference type="STRING" id="71139.A0A059AWJ3"/>
<dbReference type="InParanoid" id="A0A059AWJ3"/>
<dbReference type="GO" id="GO:0004816">
    <property type="term" value="F:asparagine-tRNA ligase activity"/>
    <property type="evidence" value="ECO:0000318"/>
    <property type="project" value="GO_Central"/>
</dbReference>
<keyword evidence="5" id="KW-0030">Aminoacyl-tRNA synthetase</keyword>
<evidence type="ECO:0000256" key="6">
    <source>
        <dbReference type="SAM" id="Coils"/>
    </source>
</evidence>
<evidence type="ECO:0000256" key="7">
    <source>
        <dbReference type="SAM" id="MobiDB-lite"/>
    </source>
</evidence>
<dbReference type="KEGG" id="egr:104456493"/>
<keyword evidence="3" id="KW-0067">ATP-binding</keyword>
<dbReference type="EMBL" id="KK198760">
    <property type="protein sequence ID" value="KCW58001.1"/>
    <property type="molecule type" value="Genomic_DNA"/>
</dbReference>
<keyword evidence="2" id="KW-0547">Nucleotide-binding</keyword>
<proteinExistence type="predicted"/>
<evidence type="ECO:0000256" key="1">
    <source>
        <dbReference type="ARBA" id="ARBA00022598"/>
    </source>
</evidence>
<evidence type="ECO:0000313" key="9">
    <source>
        <dbReference type="EMBL" id="KCW58001.1"/>
    </source>
</evidence>
<organism evidence="9">
    <name type="scientific">Eucalyptus grandis</name>
    <name type="common">Flooded gum</name>
    <dbReference type="NCBI Taxonomy" id="71139"/>
    <lineage>
        <taxon>Eukaryota</taxon>
        <taxon>Viridiplantae</taxon>
        <taxon>Streptophyta</taxon>
        <taxon>Embryophyta</taxon>
        <taxon>Tracheophyta</taxon>
        <taxon>Spermatophyta</taxon>
        <taxon>Magnoliopsida</taxon>
        <taxon>eudicotyledons</taxon>
        <taxon>Gunneridae</taxon>
        <taxon>Pentapetalae</taxon>
        <taxon>rosids</taxon>
        <taxon>malvids</taxon>
        <taxon>Myrtales</taxon>
        <taxon>Myrtaceae</taxon>
        <taxon>Myrtoideae</taxon>
        <taxon>Eucalypteae</taxon>
        <taxon>Eucalyptus</taxon>
    </lineage>
</organism>
<gene>
    <name evidence="9" type="ORF">EUGRSUZ_H00731</name>
</gene>
<sequence length="643" mass="70493">MASREAAPAEAPPRVPSPAPAAAAAAVVAPAAPSKYSSRVVLRTVLERSDGGLGLVGEKLVVGGWVKSSREEKKEAPAAPAPAPPVQDKVVGAEHKDVSCVELFQTRIPIFRSIMKVFGGGGHPTRQRIEAAGAKPGPVPSPPPPSIALLQISDGSCVATLLVEVDSSLASPSLLLPTGTCLLVEGTLTKPETQGKHTVELKAENILHIGMVDQDSYILSKKRLPLDSLRNSLQFRPRTTTVASVMRIRNALTFATHLFFHDNGFLNVQVPIITSTDDEGSSQKFHLVVLPGLTDSKRDQTVVKGSDGVSVEAIKAAAREKSKLVEELKRTDSNREALVAALQDLKKTDGLASQLEAQEKLKRGTPMNAEEMKFFEDFFPNKTYLTASGRLHLESYACALGQVYSFGPRFQADRSESHKEAAEMWMVEVEIAFSELEDVMKCAENFFKFSCKWIMDNCAEDLQFVAKRIDKASIDRLQSILSKPSVKITYREAVEALKKAADNKEMKIEEGGALTAAHLSYLADEIHKSPVIVYNYPKEVKPFYVRQNDDGETVAAFDMVLPKVGRLLTGSQSEERIDLLSKRMKDRGVPQEQYEWYLDLRRHGTVKHSGFSVGFDLMVLFATGLTDVRDVIPFPRSFGKADC</sequence>
<evidence type="ECO:0000256" key="3">
    <source>
        <dbReference type="ARBA" id="ARBA00022840"/>
    </source>
</evidence>
<dbReference type="Pfam" id="PF00152">
    <property type="entry name" value="tRNA-synt_2"/>
    <property type="match status" value="1"/>
</dbReference>
<dbReference type="PANTHER" id="PTHR22594">
    <property type="entry name" value="ASPARTYL/LYSYL-TRNA SYNTHETASE"/>
    <property type="match status" value="1"/>
</dbReference>
<evidence type="ECO:0000259" key="8">
    <source>
        <dbReference type="Pfam" id="PF00152"/>
    </source>
</evidence>
<keyword evidence="4" id="KW-0648">Protein biosynthesis</keyword>
<dbReference type="GO" id="GO:0009507">
    <property type="term" value="C:chloroplast"/>
    <property type="evidence" value="ECO:0007669"/>
    <property type="project" value="EnsemblPlants"/>
</dbReference>
<dbReference type="InterPro" id="IPR045864">
    <property type="entry name" value="aa-tRNA-synth_II/BPL/LPL"/>
</dbReference>
<name>A0A059AWJ3_EUCGR</name>
<keyword evidence="1" id="KW-0436">Ligase</keyword>
<dbReference type="GO" id="GO:0005524">
    <property type="term" value="F:ATP binding"/>
    <property type="evidence" value="ECO:0007669"/>
    <property type="project" value="UniProtKB-KW"/>
</dbReference>
<dbReference type="GO" id="GO:0005739">
    <property type="term" value="C:mitochondrion"/>
    <property type="evidence" value="ECO:0000318"/>
    <property type="project" value="GO_Central"/>
</dbReference>
<dbReference type="Gene3D" id="3.30.930.10">
    <property type="entry name" value="Bira Bifunctional Protein, Domain 2"/>
    <property type="match status" value="1"/>
</dbReference>
<feature type="region of interest" description="Disordered" evidence="7">
    <location>
        <begin position="1"/>
        <end position="22"/>
    </location>
</feature>
<dbReference type="GO" id="GO:0006421">
    <property type="term" value="P:asparaginyl-tRNA aminoacylation"/>
    <property type="evidence" value="ECO:0000318"/>
    <property type="project" value="GO_Central"/>
</dbReference>